<evidence type="ECO:0000313" key="3">
    <source>
        <dbReference type="Proteomes" id="UP001417504"/>
    </source>
</evidence>
<name>A0AAP0IX45_9MAGN</name>
<comment type="caution">
    <text evidence="2">The sequence shown here is derived from an EMBL/GenBank/DDBJ whole genome shotgun (WGS) entry which is preliminary data.</text>
</comment>
<feature type="region of interest" description="Disordered" evidence="1">
    <location>
        <begin position="105"/>
        <end position="126"/>
    </location>
</feature>
<feature type="region of interest" description="Disordered" evidence="1">
    <location>
        <begin position="237"/>
        <end position="368"/>
    </location>
</feature>
<evidence type="ECO:0000313" key="2">
    <source>
        <dbReference type="EMBL" id="KAK9122523.1"/>
    </source>
</evidence>
<accession>A0AAP0IX45</accession>
<proteinExistence type="predicted"/>
<reference evidence="2 3" key="1">
    <citation type="submission" date="2024-01" db="EMBL/GenBank/DDBJ databases">
        <title>Genome assemblies of Stephania.</title>
        <authorList>
            <person name="Yang L."/>
        </authorList>
    </citation>
    <scope>NUCLEOTIDE SEQUENCE [LARGE SCALE GENOMIC DNA]</scope>
    <source>
        <strain evidence="2">QJT</strain>
        <tissue evidence="2">Leaf</tissue>
    </source>
</reference>
<dbReference type="PANTHER" id="PTHR33781">
    <property type="entry name" value="PROTEIN PHYTOCHROME KINASE SUBSTRATE 1-RELATED"/>
    <property type="match status" value="1"/>
</dbReference>
<dbReference type="AlphaFoldDB" id="A0AAP0IX45"/>
<gene>
    <name evidence="2" type="ORF">Sjap_012125</name>
</gene>
<dbReference type="PANTHER" id="PTHR33781:SF4">
    <property type="entry name" value="PROTEIN PHYTOCHROME KINASE SUBSTRATE 1"/>
    <property type="match status" value="1"/>
</dbReference>
<feature type="compositionally biased region" description="Basic and acidic residues" evidence="1">
    <location>
        <begin position="343"/>
        <end position="355"/>
    </location>
</feature>
<feature type="compositionally biased region" description="Basic and acidic residues" evidence="1">
    <location>
        <begin position="246"/>
        <end position="260"/>
    </location>
</feature>
<feature type="compositionally biased region" description="Basic and acidic residues" evidence="1">
    <location>
        <begin position="278"/>
        <end position="296"/>
    </location>
</feature>
<evidence type="ECO:0000256" key="1">
    <source>
        <dbReference type="SAM" id="MobiDB-lite"/>
    </source>
</evidence>
<dbReference type="InterPro" id="IPR039615">
    <property type="entry name" value="PKS"/>
</dbReference>
<dbReference type="EMBL" id="JBBNAE010000005">
    <property type="protein sequence ID" value="KAK9122523.1"/>
    <property type="molecule type" value="Genomic_DNA"/>
</dbReference>
<dbReference type="GO" id="GO:0009638">
    <property type="term" value="P:phototropism"/>
    <property type="evidence" value="ECO:0007669"/>
    <property type="project" value="InterPro"/>
</dbReference>
<dbReference type="Proteomes" id="UP001417504">
    <property type="component" value="Unassembled WGS sequence"/>
</dbReference>
<protein>
    <submittedName>
        <fullName evidence="2">Uncharacterized protein</fullName>
    </submittedName>
</protein>
<organism evidence="2 3">
    <name type="scientific">Stephania japonica</name>
    <dbReference type="NCBI Taxonomy" id="461633"/>
    <lineage>
        <taxon>Eukaryota</taxon>
        <taxon>Viridiplantae</taxon>
        <taxon>Streptophyta</taxon>
        <taxon>Embryophyta</taxon>
        <taxon>Tracheophyta</taxon>
        <taxon>Spermatophyta</taxon>
        <taxon>Magnoliopsida</taxon>
        <taxon>Ranunculales</taxon>
        <taxon>Menispermaceae</taxon>
        <taxon>Menispermoideae</taxon>
        <taxon>Cissampelideae</taxon>
        <taxon>Stephania</taxon>
    </lineage>
</organism>
<keyword evidence="3" id="KW-1185">Reference proteome</keyword>
<sequence length="477" mass="54521">MEAMYEVTTTYNGTQYYPPFPYLNQVIVFHSQIHTHTSFPPNFNYIQPDPPPFSTSSSYNLQHNTSKQNINIPQQQRRHLSHHQTDLGIFDAERYFKETVQDHNKGREMQKAPTMNRSSSASQHCSSSNVYTSELTSMDGNGDYTNCGNSNVCRTRLSTSSSTSRPATWNSQAMLLSNPPRSKSIAASGKRKWWCFGFMKCPCISRKSVIQVSEPKISFSQPRIIPHEEGSKEVVHVQAPQQRCNSLEHHNSPDVKKSDPGKLSPRYHSANIIPSFQIDEKAQKKEVVHHDSDRNNLPKSKSYEEEEAFTFPVLNSFRENENGDKQEPKSRNRSVSARPQQRRLREQQVKSREQAPEEESQPTEVLHHYCSPERTPYWPTLAVTKDYNSNFQSYAFPASPATRVATTEDDLASDASSDLFEIDSLSTHPHSQLYPMHYDSMNTVAEDTWGYETRRFSFSHRGVDEVSDACSFTAADW</sequence>
<feature type="compositionally biased region" description="Basic and acidic residues" evidence="1">
    <location>
        <begin position="318"/>
        <end position="330"/>
    </location>
</feature>